<keyword evidence="1" id="KW-0732">Signal</keyword>
<dbReference type="OrthoDB" id="267336at2"/>
<dbReference type="PROSITE" id="PS00134">
    <property type="entry name" value="TRYPSIN_HIS"/>
    <property type="match status" value="1"/>
</dbReference>
<keyword evidence="4" id="KW-1185">Reference proteome</keyword>
<gene>
    <name evidence="3" type="ORF">DOO78_07585</name>
</gene>
<dbReference type="SUPFAM" id="SSF50494">
    <property type="entry name" value="Trypsin-like serine proteases"/>
    <property type="match status" value="1"/>
</dbReference>
<dbReference type="InterPro" id="IPR001254">
    <property type="entry name" value="Trypsin_dom"/>
</dbReference>
<dbReference type="GO" id="GO:0004252">
    <property type="term" value="F:serine-type endopeptidase activity"/>
    <property type="evidence" value="ECO:0007669"/>
    <property type="project" value="InterPro"/>
</dbReference>
<dbReference type="InterPro" id="IPR018114">
    <property type="entry name" value="TRYPSIN_HIS"/>
</dbReference>
<dbReference type="EMBL" id="QLIX01000004">
    <property type="protein sequence ID" value="RAI59459.1"/>
    <property type="molecule type" value="Genomic_DNA"/>
</dbReference>
<proteinExistence type="predicted"/>
<feature type="domain" description="Peptidase S1" evidence="2">
    <location>
        <begin position="54"/>
        <end position="267"/>
    </location>
</feature>
<dbReference type="GO" id="GO:0006508">
    <property type="term" value="P:proteolysis"/>
    <property type="evidence" value="ECO:0007669"/>
    <property type="project" value="InterPro"/>
</dbReference>
<dbReference type="PANTHER" id="PTHR15462:SF8">
    <property type="entry name" value="SERINE PROTEASE"/>
    <property type="match status" value="1"/>
</dbReference>
<dbReference type="InterPro" id="IPR050966">
    <property type="entry name" value="Glutamyl_endopeptidase"/>
</dbReference>
<dbReference type="PROSITE" id="PS50240">
    <property type="entry name" value="TRYPSIN_DOM"/>
    <property type="match status" value="1"/>
</dbReference>
<comment type="caution">
    <text evidence="3">The sequence shown here is derived from an EMBL/GenBank/DDBJ whole genome shotgun (WGS) entry which is preliminary data.</text>
</comment>
<evidence type="ECO:0000313" key="4">
    <source>
        <dbReference type="Proteomes" id="UP000249065"/>
    </source>
</evidence>
<dbReference type="Pfam" id="PF00089">
    <property type="entry name" value="Trypsin"/>
    <property type="match status" value="1"/>
</dbReference>
<dbReference type="AlphaFoldDB" id="A0A327M9L3"/>
<dbReference type="Proteomes" id="UP000249065">
    <property type="component" value="Unassembled WGS sequence"/>
</dbReference>
<dbReference type="SMART" id="SM00020">
    <property type="entry name" value="Tryp_SPc"/>
    <property type="match status" value="1"/>
</dbReference>
<protein>
    <recommendedName>
        <fullName evidence="2">Peptidase S1 domain-containing protein</fullName>
    </recommendedName>
</protein>
<dbReference type="InterPro" id="IPR043504">
    <property type="entry name" value="Peptidase_S1_PA_chymotrypsin"/>
</dbReference>
<evidence type="ECO:0000256" key="1">
    <source>
        <dbReference type="ARBA" id="ARBA00022729"/>
    </source>
</evidence>
<dbReference type="RefSeq" id="WP_111469147.1">
    <property type="nucleotide sequence ID" value="NZ_QLIX01000004.1"/>
</dbReference>
<dbReference type="Gene3D" id="2.40.10.10">
    <property type="entry name" value="Trypsin-like serine proteases"/>
    <property type="match status" value="2"/>
</dbReference>
<evidence type="ECO:0000313" key="3">
    <source>
        <dbReference type="EMBL" id="RAI59459.1"/>
    </source>
</evidence>
<reference evidence="4" key="1">
    <citation type="submission" date="2018-06" db="EMBL/GenBank/DDBJ databases">
        <authorList>
            <person name="Khan S.A."/>
        </authorList>
    </citation>
    <scope>NUCLEOTIDE SEQUENCE [LARGE SCALE GENOMIC DNA]</scope>
    <source>
        <strain evidence="4">DB-1506</strain>
    </source>
</reference>
<accession>A0A327M9L3</accession>
<organism evidence="3 4">
    <name type="scientific">Roseicella frigidaeris</name>
    <dbReference type="NCBI Taxonomy" id="2230885"/>
    <lineage>
        <taxon>Bacteria</taxon>
        <taxon>Pseudomonadati</taxon>
        <taxon>Pseudomonadota</taxon>
        <taxon>Alphaproteobacteria</taxon>
        <taxon>Acetobacterales</taxon>
        <taxon>Roseomonadaceae</taxon>
        <taxon>Roseicella</taxon>
    </lineage>
</organism>
<sequence length="267" mass="27081">MTPRAALSCLTAPFRRGRASPGRRRLAAALALWPGLAAAQPAPVAARPGERPPGIGAVDPRRPVSLAEAPWRGIGRLQLELGPRCSGALIGPRTVLTAAHCLVAPRTATLVQPGTVHFLLAYDQGRQAGHARAVALQVAPGFRPALRGPRAADWAVVTLEAPLGTPDRVLPLLAALPAPGTPLMLGGYQQDRPEVMLADSGCHLLGAAQAGTLLLHDCAGTRGASGAPLLARGEDGRWAVAGVISGGLATGTVGVAVALPAAAAALR</sequence>
<dbReference type="PANTHER" id="PTHR15462">
    <property type="entry name" value="SERINE PROTEASE"/>
    <property type="match status" value="1"/>
</dbReference>
<dbReference type="InterPro" id="IPR009003">
    <property type="entry name" value="Peptidase_S1_PA"/>
</dbReference>
<evidence type="ECO:0000259" key="2">
    <source>
        <dbReference type="PROSITE" id="PS50240"/>
    </source>
</evidence>
<name>A0A327M9L3_9PROT</name>